<dbReference type="Pfam" id="PF03600">
    <property type="entry name" value="CitMHS"/>
    <property type="match status" value="1"/>
</dbReference>
<keyword evidence="6 7" id="KW-0472">Membrane</keyword>
<feature type="transmembrane region" description="Helical" evidence="7">
    <location>
        <begin position="9"/>
        <end position="27"/>
    </location>
</feature>
<keyword evidence="3" id="KW-1003">Cell membrane</keyword>
<evidence type="ECO:0000256" key="6">
    <source>
        <dbReference type="ARBA" id="ARBA00023136"/>
    </source>
</evidence>
<evidence type="ECO:0000256" key="4">
    <source>
        <dbReference type="ARBA" id="ARBA00022692"/>
    </source>
</evidence>
<dbReference type="AlphaFoldDB" id="A0A3N7G594"/>
<name>A0A3N7G594_POPTR</name>
<evidence type="ECO:0000259" key="8">
    <source>
        <dbReference type="Pfam" id="PF03600"/>
    </source>
</evidence>
<sequence length="534" mass="58038">MDLGPFKKVVLGSVAFAIFWILAVFPAVPFLPIGRTAGSILGATLMVIFKVITPKQAYDAINLPVLGLLFGTMVVSIYLERADMFKHLGVLLSWKSRGAKDMLCRICIVSAISSALFTNDTACFFLTEFILKIARQNNIRPEPFLLGLASSSNIGSSATPIGNPQNLIIAIHSRISFGEFVLGLLPAVLVGVFVNALILICMFRRLLSDVKEEEDALYEMIVQEDSAVHQISLATMSSPNSLEYHEYDPIAEHVNAQRMCELDMCSDSCGEIELMKAVLSKKEATDNMFSEIGEPMEERFARGGVQGTMEMMTDLEPGPQQSAEESKGQLNRWKRLCIYLGTVGMLVAFLMGLDMSWTALTAALIFVILDFKDAGPCLEKVNQQVSYSLLVFFCGMFITVDGFSKTGIPTSFWTLMEPHAQIDHASGIAVLAIVILVLSNVVSNVPTVLLLGAKVAACAAAISPSKEKKAWLILAWVSTVAGNLSLLGSAANIIVCEQAFRAQPSYNITFWSHLKFGVPSTLIVTTIGLALVLA</sequence>
<dbReference type="CDD" id="cd01117">
    <property type="entry name" value="YbiR_permease"/>
    <property type="match status" value="1"/>
</dbReference>
<keyword evidence="10" id="KW-1185">Reference proteome</keyword>
<dbReference type="InParanoid" id="A0A3N7G594"/>
<feature type="transmembrane region" description="Helical" evidence="7">
    <location>
        <begin position="425"/>
        <end position="442"/>
    </location>
</feature>
<evidence type="ECO:0000256" key="1">
    <source>
        <dbReference type="ARBA" id="ARBA00004651"/>
    </source>
</evidence>
<proteinExistence type="predicted"/>
<feature type="transmembrane region" description="Helical" evidence="7">
    <location>
        <begin position="471"/>
        <end position="494"/>
    </location>
</feature>
<evidence type="ECO:0000256" key="5">
    <source>
        <dbReference type="ARBA" id="ARBA00022989"/>
    </source>
</evidence>
<dbReference type="Proteomes" id="UP000006729">
    <property type="component" value="Chromosome 17"/>
</dbReference>
<accession>A0A3N7G594</accession>
<evidence type="ECO:0000313" key="10">
    <source>
        <dbReference type="Proteomes" id="UP000006729"/>
    </source>
</evidence>
<dbReference type="PANTHER" id="PTHR43302">
    <property type="entry name" value="TRANSPORTER ARSB-RELATED"/>
    <property type="match status" value="1"/>
</dbReference>
<feature type="transmembrane region" description="Helical" evidence="7">
    <location>
        <begin position="180"/>
        <end position="203"/>
    </location>
</feature>
<organism evidence="9 10">
    <name type="scientific">Populus trichocarpa</name>
    <name type="common">Western balsam poplar</name>
    <name type="synonym">Populus balsamifera subsp. trichocarpa</name>
    <dbReference type="NCBI Taxonomy" id="3694"/>
    <lineage>
        <taxon>Eukaryota</taxon>
        <taxon>Viridiplantae</taxon>
        <taxon>Streptophyta</taxon>
        <taxon>Embryophyta</taxon>
        <taxon>Tracheophyta</taxon>
        <taxon>Spermatophyta</taxon>
        <taxon>Magnoliopsida</taxon>
        <taxon>eudicotyledons</taxon>
        <taxon>Gunneridae</taxon>
        <taxon>Pentapetalae</taxon>
        <taxon>rosids</taxon>
        <taxon>fabids</taxon>
        <taxon>Malpighiales</taxon>
        <taxon>Salicaceae</taxon>
        <taxon>Saliceae</taxon>
        <taxon>Populus</taxon>
    </lineage>
</organism>
<feature type="transmembrane region" description="Helical" evidence="7">
    <location>
        <begin position="514"/>
        <end position="533"/>
    </location>
</feature>
<reference evidence="9 10" key="1">
    <citation type="journal article" date="2006" name="Science">
        <title>The genome of black cottonwood, Populus trichocarpa (Torr. &amp; Gray).</title>
        <authorList>
            <person name="Tuskan G.A."/>
            <person name="Difazio S."/>
            <person name="Jansson S."/>
            <person name="Bohlmann J."/>
            <person name="Grigoriev I."/>
            <person name="Hellsten U."/>
            <person name="Putnam N."/>
            <person name="Ralph S."/>
            <person name="Rombauts S."/>
            <person name="Salamov A."/>
            <person name="Schein J."/>
            <person name="Sterck L."/>
            <person name="Aerts A."/>
            <person name="Bhalerao R.R."/>
            <person name="Bhalerao R.P."/>
            <person name="Blaudez D."/>
            <person name="Boerjan W."/>
            <person name="Brun A."/>
            <person name="Brunner A."/>
            <person name="Busov V."/>
            <person name="Campbell M."/>
            <person name="Carlson J."/>
            <person name="Chalot M."/>
            <person name="Chapman J."/>
            <person name="Chen G.L."/>
            <person name="Cooper D."/>
            <person name="Coutinho P.M."/>
            <person name="Couturier J."/>
            <person name="Covert S."/>
            <person name="Cronk Q."/>
            <person name="Cunningham R."/>
            <person name="Davis J."/>
            <person name="Degroeve S."/>
            <person name="Dejardin A."/>
            <person name="Depamphilis C."/>
            <person name="Detter J."/>
            <person name="Dirks B."/>
            <person name="Dubchak I."/>
            <person name="Duplessis S."/>
            <person name="Ehlting J."/>
            <person name="Ellis B."/>
            <person name="Gendler K."/>
            <person name="Goodstein D."/>
            <person name="Gribskov M."/>
            <person name="Grimwood J."/>
            <person name="Groover A."/>
            <person name="Gunter L."/>
            <person name="Hamberger B."/>
            <person name="Heinze B."/>
            <person name="Helariutta Y."/>
            <person name="Henrissat B."/>
            <person name="Holligan D."/>
            <person name="Holt R."/>
            <person name="Huang W."/>
            <person name="Islam-Faridi N."/>
            <person name="Jones S."/>
            <person name="Jones-Rhoades M."/>
            <person name="Jorgensen R."/>
            <person name="Joshi C."/>
            <person name="Kangasjarvi J."/>
            <person name="Karlsson J."/>
            <person name="Kelleher C."/>
            <person name="Kirkpatrick R."/>
            <person name="Kirst M."/>
            <person name="Kohler A."/>
            <person name="Kalluri U."/>
            <person name="Larimer F."/>
            <person name="Leebens-Mack J."/>
            <person name="Leple J.C."/>
            <person name="Locascio P."/>
            <person name="Lou Y."/>
            <person name="Lucas S."/>
            <person name="Martin F."/>
            <person name="Montanini B."/>
            <person name="Napoli C."/>
            <person name="Nelson D.R."/>
            <person name="Nelson C."/>
            <person name="Nieminen K."/>
            <person name="Nilsson O."/>
            <person name="Pereda V."/>
            <person name="Peter G."/>
            <person name="Philippe R."/>
            <person name="Pilate G."/>
            <person name="Poliakov A."/>
            <person name="Razumovskaya J."/>
            <person name="Richardson P."/>
            <person name="Rinaldi C."/>
            <person name="Ritland K."/>
            <person name="Rouze P."/>
            <person name="Ryaboy D."/>
            <person name="Schmutz J."/>
            <person name="Schrader J."/>
            <person name="Segerman B."/>
            <person name="Shin H."/>
            <person name="Siddiqui A."/>
            <person name="Sterky F."/>
            <person name="Terry A."/>
            <person name="Tsai C.J."/>
            <person name="Uberbacher E."/>
            <person name="Unneberg P."/>
            <person name="Vahala J."/>
            <person name="Wall K."/>
            <person name="Wessler S."/>
            <person name="Yang G."/>
            <person name="Yin T."/>
            <person name="Douglas C."/>
            <person name="Marra M."/>
            <person name="Sandberg G."/>
            <person name="Van de Peer Y."/>
            <person name="Rokhsar D."/>
        </authorList>
    </citation>
    <scope>NUCLEOTIDE SEQUENCE [LARGE SCALE GENOMIC DNA]</scope>
    <source>
        <strain evidence="10">cv. Nisqually</strain>
    </source>
</reference>
<feature type="transmembrane region" description="Helical" evidence="7">
    <location>
        <begin position="60"/>
        <end position="79"/>
    </location>
</feature>
<evidence type="ECO:0000256" key="3">
    <source>
        <dbReference type="ARBA" id="ARBA00022475"/>
    </source>
</evidence>
<keyword evidence="2" id="KW-0813">Transport</keyword>
<dbReference type="STRING" id="3694.A0A3N7G594"/>
<keyword evidence="5 7" id="KW-1133">Transmembrane helix</keyword>
<evidence type="ECO:0000256" key="2">
    <source>
        <dbReference type="ARBA" id="ARBA00022448"/>
    </source>
</evidence>
<dbReference type="EMBL" id="CM009306">
    <property type="protein sequence ID" value="RQP02360.1"/>
    <property type="molecule type" value="Genomic_DNA"/>
</dbReference>
<comment type="subcellular location">
    <subcellularLocation>
        <location evidence="1">Cell membrane</location>
        <topology evidence="1">Multi-pass membrane protein</topology>
    </subcellularLocation>
</comment>
<evidence type="ECO:0000256" key="7">
    <source>
        <dbReference type="SAM" id="Phobius"/>
    </source>
</evidence>
<protein>
    <recommendedName>
        <fullName evidence="8">Citrate transporter-like domain-containing protein</fullName>
    </recommendedName>
</protein>
<keyword evidence="4 7" id="KW-0812">Transmembrane</keyword>
<dbReference type="GO" id="GO:0005886">
    <property type="term" value="C:plasma membrane"/>
    <property type="evidence" value="ECO:0007669"/>
    <property type="project" value="UniProtKB-SubCell"/>
</dbReference>
<feature type="transmembrane region" description="Helical" evidence="7">
    <location>
        <begin position="33"/>
        <end position="53"/>
    </location>
</feature>
<feature type="domain" description="Citrate transporter-like" evidence="8">
    <location>
        <begin position="21"/>
        <end position="481"/>
    </location>
</feature>
<dbReference type="GO" id="GO:0016020">
    <property type="term" value="C:membrane"/>
    <property type="evidence" value="ECO:0000318"/>
    <property type="project" value="GO_Central"/>
</dbReference>
<gene>
    <name evidence="9" type="ORF">POPTR_017G141800</name>
</gene>
<dbReference type="InterPro" id="IPR004680">
    <property type="entry name" value="Cit_transptr-like_dom"/>
</dbReference>
<evidence type="ECO:0000313" key="9">
    <source>
        <dbReference type="EMBL" id="RQP02360.1"/>
    </source>
</evidence>
<dbReference type="GO" id="GO:0055085">
    <property type="term" value="P:transmembrane transport"/>
    <property type="evidence" value="ECO:0007669"/>
    <property type="project" value="InterPro"/>
</dbReference>
<dbReference type="PANTHER" id="PTHR43302:SF15">
    <property type="entry name" value="SILICON EFFLUX TRANSPORTER LSI2"/>
    <property type="match status" value="1"/>
</dbReference>
<feature type="transmembrane region" description="Helical" evidence="7">
    <location>
        <begin position="336"/>
        <end position="369"/>
    </location>
</feature>